<name>A0A072N5B3_9GAMM</name>
<feature type="region of interest" description="Disordered" evidence="7">
    <location>
        <begin position="396"/>
        <end position="420"/>
    </location>
</feature>
<comment type="subunit">
    <text evidence="6">Forms a complex with DabB.</text>
</comment>
<keyword evidence="8" id="KW-0812">Transmembrane</keyword>
<dbReference type="STRING" id="1137280.D777_01096"/>
<evidence type="ECO:0000256" key="5">
    <source>
        <dbReference type="ARBA" id="ARBA00023136"/>
    </source>
</evidence>
<comment type="cofactor">
    <cofactor evidence="6">
        <name>Zn(2+)</name>
        <dbReference type="ChEBI" id="CHEBI:29105"/>
    </cofactor>
</comment>
<dbReference type="AlphaFoldDB" id="A0A072N5B3"/>
<dbReference type="OrthoDB" id="9805101at2"/>
<keyword evidence="5 6" id="KW-0472">Membrane</keyword>
<evidence type="ECO:0000256" key="7">
    <source>
        <dbReference type="SAM" id="MobiDB-lite"/>
    </source>
</evidence>
<dbReference type="GO" id="GO:0005886">
    <property type="term" value="C:plasma membrane"/>
    <property type="evidence" value="ECO:0007669"/>
    <property type="project" value="UniProtKB-SubCell"/>
</dbReference>
<accession>A0A072N5B3</accession>
<reference evidence="8 9" key="1">
    <citation type="submission" date="2012-12" db="EMBL/GenBank/DDBJ databases">
        <title>Genome assembly of Marinobacter sp. AK21.</title>
        <authorList>
            <person name="Khatri I."/>
            <person name="Kumar R."/>
            <person name="Vaidya B."/>
            <person name="Subramanian S."/>
            <person name="Pinnaka A."/>
        </authorList>
    </citation>
    <scope>NUCLEOTIDE SEQUENCE [LARGE SCALE GENOMIC DNA]</scope>
    <source>
        <strain evidence="8 9">AK21</strain>
    </source>
</reference>
<evidence type="ECO:0000256" key="4">
    <source>
        <dbReference type="ARBA" id="ARBA00022833"/>
    </source>
</evidence>
<feature type="binding site" evidence="6">
    <location>
        <position position="341"/>
    </location>
    <ligand>
        <name>Zn(2+)</name>
        <dbReference type="ChEBI" id="CHEBI:29105"/>
    </ligand>
</feature>
<protein>
    <recommendedName>
        <fullName evidence="6">Probable inorganic carbon transporter subunit DabA</fullName>
    </recommendedName>
</protein>
<feature type="compositionally biased region" description="Basic and acidic residues" evidence="7">
    <location>
        <begin position="403"/>
        <end position="418"/>
    </location>
</feature>
<dbReference type="PANTHER" id="PTHR38344">
    <property type="entry name" value="UPF0753 PROTEIN AQ_863"/>
    <property type="match status" value="1"/>
</dbReference>
<keyword evidence="3 6" id="KW-0479">Metal-binding</keyword>
<dbReference type="Pfam" id="PF10070">
    <property type="entry name" value="DabA"/>
    <property type="match status" value="1"/>
</dbReference>
<dbReference type="Proteomes" id="UP000035057">
    <property type="component" value="Unassembled WGS sequence"/>
</dbReference>
<evidence type="ECO:0000313" key="8">
    <source>
        <dbReference type="EMBL" id="KEF32462.1"/>
    </source>
</evidence>
<sequence>MSGFVATAGETSFLASVKRAVQEAEASIAPMWPLNRWIAVNPWWGSRHLPVEHVDRLSMERAGYSLLMPPAYYRSCWQSGRISRQDLAYAIRESASGLTPADLISALEGEKVIGRAVVPSSMDVETSAGDRVVNVHILEQVSRVSGLYFDKRQSHWLEHNEDHGLLSAWLADLRYDYGLDQRVNLRGARKFLSGLSADADKIMTEAFKVLELSETEFEALVQKLLWSLNGWASWCQGVAWRSQQEGRESNLMRELVAVLLAWELCALQLKNTEQRLQWQADWQRYRRQSSVNTPQQIWWLWHRAFEAGYQRTLFKKLTAGGSGKPEAKFSIPEVQMAFCIDVRSEPVRRHLESANPGIQTVGFAGFFGLPISFRPLAPGKELPAVPGLLAPSYRYAETTGSGSDDRKLSRSRDQRELTRQSVRKAKYNSLSSFTLVETTGLAWAWKLLKDSFPNYARAKKEAATCTHGRLYHRHGGDPVTDGERAKLAEAMLRGMSLVDNFAPVIVFTGHGSHADNNPHQASLACGACGGQNGGVNARLAAELINDPEVRSRLRDTGISIPETTRAFAAEHCTVTDQITLFGLDETPETHRRRIRDLEGKLHQAGMSCRRERATSLGCNGLTDEELADSLARRTGDWSQVRAEWGLANNASIIFAKRSRTRALDLGGRAFLHDYDEHKDSDGKILEALMTAPMIVANWINLQYMGSVVAPDVLGAGNKLLHSVVGGNLGVVEGNNPDLRVGLPFQSVHDGKQWRHEPVRLTVVIDAPRKRIEAVIGSQPDVARLVENQWLWLCRFVDDGIEQYHHGEWVTVQVC</sequence>
<evidence type="ECO:0000256" key="3">
    <source>
        <dbReference type="ARBA" id="ARBA00022723"/>
    </source>
</evidence>
<feature type="binding site" evidence="6">
    <location>
        <position position="525"/>
    </location>
    <ligand>
        <name>Zn(2+)</name>
        <dbReference type="ChEBI" id="CHEBI:29105"/>
    </ligand>
</feature>
<evidence type="ECO:0000256" key="1">
    <source>
        <dbReference type="ARBA" id="ARBA00022448"/>
    </source>
</evidence>
<dbReference type="PANTHER" id="PTHR38344:SF1">
    <property type="entry name" value="INORGANIC CARBON TRANSPORTER SUBUNIT DABA-RELATED"/>
    <property type="match status" value="1"/>
</dbReference>
<dbReference type="GO" id="GO:0008270">
    <property type="term" value="F:zinc ion binding"/>
    <property type="evidence" value="ECO:0007669"/>
    <property type="project" value="UniProtKB-UniRule"/>
</dbReference>
<evidence type="ECO:0000256" key="2">
    <source>
        <dbReference type="ARBA" id="ARBA00022475"/>
    </source>
</evidence>
<keyword evidence="4 6" id="KW-0862">Zinc</keyword>
<feature type="binding site" evidence="6">
    <location>
        <position position="339"/>
    </location>
    <ligand>
        <name>Zn(2+)</name>
        <dbReference type="ChEBI" id="CHEBI:29105"/>
    </ligand>
</feature>
<keyword evidence="9" id="KW-1185">Reference proteome</keyword>
<keyword evidence="2 6" id="KW-1003">Cell membrane</keyword>
<feature type="binding site" evidence="6">
    <location>
        <position position="510"/>
    </location>
    <ligand>
        <name>Zn(2+)</name>
        <dbReference type="ChEBI" id="CHEBI:29105"/>
    </ligand>
</feature>
<comment type="subcellular location">
    <subcellularLocation>
        <location evidence="6">Cell membrane</location>
        <topology evidence="6">Peripheral membrane protein</topology>
    </subcellularLocation>
</comment>
<dbReference type="PATRIC" id="fig|1137280.3.peg.911"/>
<evidence type="ECO:0000313" key="9">
    <source>
        <dbReference type="Proteomes" id="UP000035057"/>
    </source>
</evidence>
<comment type="caution">
    <text evidence="8">The sequence shown here is derived from an EMBL/GenBank/DDBJ whole genome shotgun (WGS) entry which is preliminary data.</text>
</comment>
<dbReference type="InterPro" id="IPR018752">
    <property type="entry name" value="DabA"/>
</dbReference>
<keyword evidence="1 6" id="KW-0813">Transport</keyword>
<proteinExistence type="inferred from homology"/>
<gene>
    <name evidence="6" type="primary">dabA</name>
    <name evidence="8" type="ORF">D777_01096</name>
</gene>
<organism evidence="8 9">
    <name type="scientific">Marinobacter nitratireducens</name>
    <dbReference type="NCBI Taxonomy" id="1137280"/>
    <lineage>
        <taxon>Bacteria</taxon>
        <taxon>Pseudomonadati</taxon>
        <taxon>Pseudomonadota</taxon>
        <taxon>Gammaproteobacteria</taxon>
        <taxon>Pseudomonadales</taxon>
        <taxon>Marinobacteraceae</taxon>
        <taxon>Marinobacter</taxon>
    </lineage>
</organism>
<dbReference type="EMBL" id="ANIE01000003">
    <property type="protein sequence ID" value="KEF32462.1"/>
    <property type="molecule type" value="Genomic_DNA"/>
</dbReference>
<dbReference type="RefSeq" id="WP_051668937.1">
    <property type="nucleotide sequence ID" value="NZ_ANIE01000003.1"/>
</dbReference>
<evidence type="ECO:0000256" key="6">
    <source>
        <dbReference type="HAMAP-Rule" id="MF_01871"/>
    </source>
</evidence>
<comment type="similarity">
    <text evidence="6">Belongs to the inorganic carbon transporter (TC 9.A.2) DabA family.</text>
</comment>
<dbReference type="HAMAP" id="MF_01871">
    <property type="entry name" value="DabA"/>
    <property type="match status" value="1"/>
</dbReference>
<comment type="function">
    <text evidence="6">Part of an energy-coupled inorganic carbon pump.</text>
</comment>